<protein>
    <recommendedName>
        <fullName evidence="3">exo-alpha-sialidase</fullName>
        <ecNumber evidence="3">3.2.1.18</ecNumber>
    </recommendedName>
</protein>
<dbReference type="PANTHER" id="PTHR10628:SF30">
    <property type="entry name" value="EXO-ALPHA-SIALIDASE"/>
    <property type="match status" value="1"/>
</dbReference>
<dbReference type="PROSITE" id="PS51257">
    <property type="entry name" value="PROKAR_LIPOPROTEIN"/>
    <property type="match status" value="1"/>
</dbReference>
<reference evidence="6 7" key="1">
    <citation type="journal article" date="2015" name="Int. J. Syst. Evol. Microbiol.">
        <title>Mariniphaga sediminis sp. nov., isolated from coastal sediment.</title>
        <authorList>
            <person name="Wang F.Q."/>
            <person name="Shen Q.Y."/>
            <person name="Chen G.J."/>
            <person name="Du Z.J."/>
        </authorList>
    </citation>
    <scope>NUCLEOTIDE SEQUENCE [LARGE SCALE GENOMIC DNA]</scope>
    <source>
        <strain evidence="6 7">SY21</strain>
    </source>
</reference>
<keyword evidence="4" id="KW-0732">Signal</keyword>
<dbReference type="GO" id="GO:0004308">
    <property type="term" value="F:exo-alpha-sialidase activity"/>
    <property type="evidence" value="ECO:0007669"/>
    <property type="project" value="UniProtKB-EC"/>
</dbReference>
<dbReference type="Gene3D" id="2.120.10.10">
    <property type="match status" value="1"/>
</dbReference>
<proteinExistence type="inferred from homology"/>
<dbReference type="OrthoDB" id="7294637at2"/>
<evidence type="ECO:0000256" key="1">
    <source>
        <dbReference type="ARBA" id="ARBA00000427"/>
    </source>
</evidence>
<accession>A0A399D582</accession>
<comment type="caution">
    <text evidence="6">The sequence shown here is derived from an EMBL/GenBank/DDBJ whole genome shotgun (WGS) entry which is preliminary data.</text>
</comment>
<dbReference type="EMBL" id="QWET01000002">
    <property type="protein sequence ID" value="RIH66809.1"/>
    <property type="molecule type" value="Genomic_DNA"/>
</dbReference>
<name>A0A399D582_9BACT</name>
<dbReference type="SUPFAM" id="SSF50939">
    <property type="entry name" value="Sialidases"/>
    <property type="match status" value="1"/>
</dbReference>
<evidence type="ECO:0000259" key="5">
    <source>
        <dbReference type="Pfam" id="PF13088"/>
    </source>
</evidence>
<organism evidence="6 7">
    <name type="scientific">Mariniphaga sediminis</name>
    <dbReference type="NCBI Taxonomy" id="1628158"/>
    <lineage>
        <taxon>Bacteria</taxon>
        <taxon>Pseudomonadati</taxon>
        <taxon>Bacteroidota</taxon>
        <taxon>Bacteroidia</taxon>
        <taxon>Marinilabiliales</taxon>
        <taxon>Prolixibacteraceae</taxon>
        <taxon>Mariniphaga</taxon>
    </lineage>
</organism>
<evidence type="ECO:0000256" key="3">
    <source>
        <dbReference type="ARBA" id="ARBA00012733"/>
    </source>
</evidence>
<dbReference type="RefSeq" id="WP_119348681.1">
    <property type="nucleotide sequence ID" value="NZ_QWET01000002.1"/>
</dbReference>
<comment type="catalytic activity">
    <reaction evidence="1">
        <text>Hydrolysis of alpha-(2-&gt;3)-, alpha-(2-&gt;6)-, alpha-(2-&gt;8)- glycosidic linkages of terminal sialic acid residues in oligosaccharides, glycoproteins, glycolipids, colominic acid and synthetic substrates.</text>
        <dbReference type="EC" id="3.2.1.18"/>
    </reaction>
</comment>
<evidence type="ECO:0000313" key="7">
    <source>
        <dbReference type="Proteomes" id="UP000266441"/>
    </source>
</evidence>
<dbReference type="CDD" id="cd15482">
    <property type="entry name" value="Sialidase_non-viral"/>
    <property type="match status" value="1"/>
</dbReference>
<dbReference type="EC" id="3.2.1.18" evidence="3"/>
<comment type="similarity">
    <text evidence="2">Belongs to the glycosyl hydrolase 33 family.</text>
</comment>
<keyword evidence="7" id="KW-1185">Reference proteome</keyword>
<dbReference type="PANTHER" id="PTHR10628">
    <property type="entry name" value="SIALIDASE"/>
    <property type="match status" value="1"/>
</dbReference>
<evidence type="ECO:0000256" key="4">
    <source>
        <dbReference type="SAM" id="SignalP"/>
    </source>
</evidence>
<feature type="chain" id="PRO_5017388464" description="exo-alpha-sialidase" evidence="4">
    <location>
        <begin position="25"/>
        <end position="548"/>
    </location>
</feature>
<dbReference type="AlphaFoldDB" id="A0A399D582"/>
<dbReference type="GO" id="GO:0009313">
    <property type="term" value="P:oligosaccharide catabolic process"/>
    <property type="evidence" value="ECO:0007669"/>
    <property type="project" value="TreeGrafter"/>
</dbReference>
<gene>
    <name evidence="6" type="ORF">D1164_04265</name>
</gene>
<dbReference type="GO" id="GO:0006689">
    <property type="term" value="P:ganglioside catabolic process"/>
    <property type="evidence" value="ECO:0007669"/>
    <property type="project" value="TreeGrafter"/>
</dbReference>
<dbReference type="Proteomes" id="UP000266441">
    <property type="component" value="Unassembled WGS sequence"/>
</dbReference>
<feature type="domain" description="Sialidase" evidence="5">
    <location>
        <begin position="213"/>
        <end position="523"/>
    </location>
</feature>
<evidence type="ECO:0000313" key="6">
    <source>
        <dbReference type="EMBL" id="RIH66809.1"/>
    </source>
</evidence>
<sequence length="548" mass="60933">MKIKYHLFSLLFPLAFILSCSVTNQRTLPEFSHKNIILKKIPLFIEKKNNNAVELELTVPEGEEPLELESIVFHLGKNSQTGFLESVVVQHAKTETSKDSLSVFGETKKFNSEQIKIRGSLTLEAGRHLLSFNFRIKDNASLEKSFRIKNVELDFGAKENLILETPADFAYRPAKVLRAAGQDNCDTYRIPGLVTTNNGTLIAVYDNRYDNVSDLQGNIDIGMSRSTDGGQSWEPMRVIMDMGEWGGRPENSNGIGDPCVLYDHITETLWVAALWMSGPSPDAGLWWDSKPGMTPEETGQFMLTKSTDDGLSWSDPINITKQIKDPEWQLLLQGPGRGITLDDGTLVFPAQFKADLGEKAIDGGQYTCHSTIIYSHDSGETWHIGTGAKPNTTESQVAQLADGSLMLNMRDDRNRKIKDETNGRAVAVTSDLGKTWTIHPSSNSVLPEPNCMASLISADVEIDGQKQKVLFFSNPNNREARTNLTIKTSLDSGNTWPEKNQAELNETRGFGYSCMTMVDENTVGILYEGVKELYFQKISVRDILGGFN</sequence>
<feature type="signal peptide" evidence="4">
    <location>
        <begin position="1"/>
        <end position="24"/>
    </location>
</feature>
<dbReference type="GO" id="GO:0016020">
    <property type="term" value="C:membrane"/>
    <property type="evidence" value="ECO:0007669"/>
    <property type="project" value="TreeGrafter"/>
</dbReference>
<dbReference type="InterPro" id="IPR036278">
    <property type="entry name" value="Sialidase_sf"/>
</dbReference>
<dbReference type="GO" id="GO:0005737">
    <property type="term" value="C:cytoplasm"/>
    <property type="evidence" value="ECO:0007669"/>
    <property type="project" value="TreeGrafter"/>
</dbReference>
<evidence type="ECO:0000256" key="2">
    <source>
        <dbReference type="ARBA" id="ARBA00009348"/>
    </source>
</evidence>
<dbReference type="Pfam" id="PF13088">
    <property type="entry name" value="BNR_2"/>
    <property type="match status" value="1"/>
</dbReference>
<dbReference type="InterPro" id="IPR026856">
    <property type="entry name" value="Sialidase_fam"/>
</dbReference>
<dbReference type="InterPro" id="IPR011040">
    <property type="entry name" value="Sialidase"/>
</dbReference>